<dbReference type="Pfam" id="PF00008">
    <property type="entry name" value="EGF"/>
    <property type="match status" value="1"/>
</dbReference>
<dbReference type="PROSITE" id="PS50025">
    <property type="entry name" value="LAM_G_DOMAIN"/>
    <property type="match status" value="2"/>
</dbReference>
<feature type="disulfide bond" evidence="2">
    <location>
        <begin position="490"/>
        <end position="499"/>
    </location>
</feature>
<dbReference type="PROSITE" id="PS50026">
    <property type="entry name" value="EGF_3"/>
    <property type="match status" value="2"/>
</dbReference>
<gene>
    <name evidence="7" type="ORF">DdX_13133</name>
</gene>
<dbReference type="PANTHER" id="PTHR15036:SF49">
    <property type="entry name" value="AXOTACTIN"/>
    <property type="match status" value="1"/>
</dbReference>
<dbReference type="InterPro" id="IPR013320">
    <property type="entry name" value="ConA-like_dom_sf"/>
</dbReference>
<dbReference type="SMART" id="SM00181">
    <property type="entry name" value="EGF"/>
    <property type="match status" value="2"/>
</dbReference>
<dbReference type="InterPro" id="IPR000742">
    <property type="entry name" value="EGF"/>
</dbReference>
<keyword evidence="1 2" id="KW-1015">Disulfide bond</keyword>
<dbReference type="AlphaFoldDB" id="A0AAD4QZT6"/>
<dbReference type="CDD" id="cd00054">
    <property type="entry name" value="EGF_CA"/>
    <property type="match status" value="2"/>
</dbReference>
<keyword evidence="3" id="KW-1133">Transmembrane helix</keyword>
<keyword evidence="4" id="KW-0732">Signal</keyword>
<dbReference type="Gene3D" id="2.10.25.10">
    <property type="entry name" value="Laminin"/>
    <property type="match status" value="2"/>
</dbReference>
<comment type="caution">
    <text evidence="7">The sequence shown here is derived from an EMBL/GenBank/DDBJ whole genome shotgun (WGS) entry which is preliminary data.</text>
</comment>
<dbReference type="InterPro" id="IPR050372">
    <property type="entry name" value="Neurexin-related_CASP"/>
</dbReference>
<evidence type="ECO:0000256" key="4">
    <source>
        <dbReference type="SAM" id="SignalP"/>
    </source>
</evidence>
<name>A0AAD4QZT6_9BILA</name>
<protein>
    <submittedName>
        <fullName evidence="7">Laminin G domain-containing protein</fullName>
    </submittedName>
</protein>
<dbReference type="InterPro" id="IPR001791">
    <property type="entry name" value="Laminin_G"/>
</dbReference>
<feature type="domain" description="EGF-like" evidence="6">
    <location>
        <begin position="900"/>
        <end position="940"/>
    </location>
</feature>
<comment type="caution">
    <text evidence="2">Lacks conserved residue(s) required for the propagation of feature annotation.</text>
</comment>
<organism evidence="7 8">
    <name type="scientific">Ditylenchus destructor</name>
    <dbReference type="NCBI Taxonomy" id="166010"/>
    <lineage>
        <taxon>Eukaryota</taxon>
        <taxon>Metazoa</taxon>
        <taxon>Ecdysozoa</taxon>
        <taxon>Nematoda</taxon>
        <taxon>Chromadorea</taxon>
        <taxon>Rhabditida</taxon>
        <taxon>Tylenchina</taxon>
        <taxon>Tylenchomorpha</taxon>
        <taxon>Sphaerularioidea</taxon>
        <taxon>Anguinidae</taxon>
        <taxon>Anguininae</taxon>
        <taxon>Ditylenchus</taxon>
    </lineage>
</organism>
<evidence type="ECO:0000256" key="1">
    <source>
        <dbReference type="ARBA" id="ARBA00023157"/>
    </source>
</evidence>
<feature type="domain" description="EGF-like" evidence="6">
    <location>
        <begin position="463"/>
        <end position="500"/>
    </location>
</feature>
<dbReference type="PROSITE" id="PS00022">
    <property type="entry name" value="EGF_1"/>
    <property type="match status" value="1"/>
</dbReference>
<evidence type="ECO:0000256" key="2">
    <source>
        <dbReference type="PROSITE-ProRule" id="PRU00076"/>
    </source>
</evidence>
<dbReference type="Gene3D" id="2.60.120.200">
    <property type="match status" value="2"/>
</dbReference>
<keyword evidence="2" id="KW-0245">EGF-like domain</keyword>
<dbReference type="Proteomes" id="UP001201812">
    <property type="component" value="Unassembled WGS sequence"/>
</dbReference>
<proteinExistence type="predicted"/>
<feature type="transmembrane region" description="Helical" evidence="3">
    <location>
        <begin position="1146"/>
        <end position="1172"/>
    </location>
</feature>
<feature type="signal peptide" evidence="4">
    <location>
        <begin position="1"/>
        <end position="28"/>
    </location>
</feature>
<feature type="domain" description="Laminin G" evidence="5">
    <location>
        <begin position="723"/>
        <end position="904"/>
    </location>
</feature>
<feature type="domain" description="Laminin G" evidence="5">
    <location>
        <begin position="143"/>
        <end position="309"/>
    </location>
</feature>
<keyword evidence="3" id="KW-0812">Transmembrane</keyword>
<dbReference type="PANTHER" id="PTHR15036">
    <property type="entry name" value="PIKACHURIN-LIKE PROTEIN"/>
    <property type="match status" value="1"/>
</dbReference>
<evidence type="ECO:0000313" key="8">
    <source>
        <dbReference type="Proteomes" id="UP001201812"/>
    </source>
</evidence>
<dbReference type="CDD" id="cd00110">
    <property type="entry name" value="LamG"/>
    <property type="match status" value="2"/>
</dbReference>
<dbReference type="SUPFAM" id="SSF49899">
    <property type="entry name" value="Concanavalin A-like lectins/glucanases"/>
    <property type="match status" value="3"/>
</dbReference>
<feature type="chain" id="PRO_5042106090" evidence="4">
    <location>
        <begin position="29"/>
        <end position="1218"/>
    </location>
</feature>
<evidence type="ECO:0000256" key="3">
    <source>
        <dbReference type="SAM" id="Phobius"/>
    </source>
</evidence>
<keyword evidence="8" id="KW-1185">Reference proteome</keyword>
<keyword evidence="3" id="KW-0472">Membrane</keyword>
<dbReference type="EMBL" id="JAKKPZ010000049">
    <property type="protein sequence ID" value="KAI1706292.1"/>
    <property type="molecule type" value="Genomic_DNA"/>
</dbReference>
<sequence>MLKNDLFVPICLRVFCVLFLCLFWKCDAQECFDQQYSNNVADLRTLHLIQRIAVIAPLGAFYVQTSNSGESDEAYSQEFGKLHYVKSPNGETLVVYSSISSSHLEWQTVNLLTTGIRVVSVFENDIQEVSPVIVITACPYKYQPIYLDAQPFTVDTHQARLVSMYENELIINFRTFENGIFFFSMADQGDMLVAQLTDGRAETIFDFGSLSKSSISGGQSLNDGQWHELKWTHQFDSVQLFVDNVLVNQTTPPGLYRKLDFNYQLEIGGRPEDQYSSEIQTTYHGCLARVLLNNVNLLEFAPSGILRECHMPHPQTLTLKSGSVQLTYSFLPFTVEFRLLSKSASLINILNSANQSLLEILVDESLSLALEAESKQIKQSSNPAISVADGAWHSLSIKLRGGRLDIDLDGITVLWLEGTLVRKIGLKMTTFRLSAIGCYRSTTVDLKSAELISGELLKDRCFFVERCLPNPCQNGGICAQPELDSFRCNCPKHYTGTFCHTSLLPRSCEDHRLKRRPRSRNLHPNSDGHWDGENVTIDLDGGGPLRPFQVMCLPSAVNPETMKSAISILDEGADDYQKDELDSEITILMHDLPQDGIQVAGPTEPGAVKRILKYVDGSISGFELDRFVDGFESCRQYMRFECRGGTKLMSYGNERRPSTWYSTRNEQHGLQWAEAPPYSRMCGCGVNATCENNRLCNCDSGHDGVDEGWNTYHQLLPVMQLFMGGTGSQSLANVSIGPLRCSKRRVFDAVTFMDRNEQLVGSQTFNGALFDLSPKPMCTNIYTYQNLKIPFSEGKIIGQLVNAGRSHELVSDIAINDNRWHSVYWEIDSHSMRLTVDRREKSISSFFLLPVTLTYIIGSRTGRANTGFAGQIRNFYLCGEEILLVQMAAKTNSMGIRQGQSGHCSNSQFRKCLNSGECVELYDSFTCNCSMTPFGGDKCEQEVGMWVPLGSQVSIPWQHPSHMSSTCYRMNIYTESKGVSLIRAKALFADSYYNMSLNDNGHLNVQMYDGFFFHHNVTFDKFQFNDGKMKDVKFCASKNEFKITVNEEIAVLLEGNFSFFVNLNSWHFVDKNFTGCVSRLKIGSGFPLKNPPGSRLSYSGAIKFSSCPFDPIEYHKSLEQAEMGLDTMESDSDIHITAIVKSQQRLLLITPAIGLLTAFLLMLALCLFVWYLRGRPDGVYKTNEDILTYRSPSKSAEPLVQRPAGVDTSSMFTKEYFC</sequence>
<reference evidence="7" key="1">
    <citation type="submission" date="2022-01" db="EMBL/GenBank/DDBJ databases">
        <title>Genome Sequence Resource for Two Populations of Ditylenchus destructor, the Migratory Endoparasitic Phytonematode.</title>
        <authorList>
            <person name="Zhang H."/>
            <person name="Lin R."/>
            <person name="Xie B."/>
        </authorList>
    </citation>
    <scope>NUCLEOTIDE SEQUENCE</scope>
    <source>
        <strain evidence="7">BazhouSP</strain>
    </source>
</reference>
<dbReference type="GO" id="GO:0016020">
    <property type="term" value="C:membrane"/>
    <property type="evidence" value="ECO:0007669"/>
    <property type="project" value="UniProtKB-SubCell"/>
</dbReference>
<accession>A0AAD4QZT6</accession>
<dbReference type="SMART" id="SM00282">
    <property type="entry name" value="LamG"/>
    <property type="match status" value="2"/>
</dbReference>
<evidence type="ECO:0000313" key="7">
    <source>
        <dbReference type="EMBL" id="KAI1706292.1"/>
    </source>
</evidence>
<evidence type="ECO:0000259" key="6">
    <source>
        <dbReference type="PROSITE" id="PS50026"/>
    </source>
</evidence>
<evidence type="ECO:0000259" key="5">
    <source>
        <dbReference type="PROSITE" id="PS50025"/>
    </source>
</evidence>
<dbReference type="Pfam" id="PF02210">
    <property type="entry name" value="Laminin_G_2"/>
    <property type="match status" value="2"/>
</dbReference>